<feature type="domain" description="Quinolinate phosphoribosyl transferase C-terminal" evidence="7">
    <location>
        <begin position="108"/>
        <end position="280"/>
    </location>
</feature>
<dbReference type="InterPro" id="IPR013785">
    <property type="entry name" value="Aldolase_TIM"/>
</dbReference>
<dbReference type="SUPFAM" id="SSF54675">
    <property type="entry name" value="Nicotinate/Quinolinate PRTase N-terminal domain-like"/>
    <property type="match status" value="1"/>
</dbReference>
<evidence type="ECO:0000259" key="8">
    <source>
        <dbReference type="Pfam" id="PF02749"/>
    </source>
</evidence>
<name>X1RD80_9ZZZZ</name>
<dbReference type="Gene3D" id="3.90.1170.20">
    <property type="entry name" value="Quinolinate phosphoribosyl transferase, N-terminal domain"/>
    <property type="match status" value="1"/>
</dbReference>
<dbReference type="Gene3D" id="3.40.50.1820">
    <property type="entry name" value="alpha/beta hydrolase"/>
    <property type="match status" value="1"/>
</dbReference>
<proteinExistence type="inferred from homology"/>
<dbReference type="CDD" id="cd01572">
    <property type="entry name" value="QPRTase"/>
    <property type="match status" value="1"/>
</dbReference>
<dbReference type="GO" id="GO:0009435">
    <property type="term" value="P:NAD+ biosynthetic process"/>
    <property type="evidence" value="ECO:0007669"/>
    <property type="project" value="UniProtKB-UniPathway"/>
</dbReference>
<dbReference type="Pfam" id="PF02749">
    <property type="entry name" value="QRPTase_N"/>
    <property type="match status" value="1"/>
</dbReference>
<evidence type="ECO:0000256" key="4">
    <source>
        <dbReference type="ARBA" id="ARBA00022642"/>
    </source>
</evidence>
<dbReference type="SUPFAM" id="SSF53474">
    <property type="entry name" value="alpha/beta-Hydrolases"/>
    <property type="match status" value="1"/>
</dbReference>
<evidence type="ECO:0000256" key="2">
    <source>
        <dbReference type="ARBA" id="ARBA00009400"/>
    </source>
</evidence>
<evidence type="ECO:0000256" key="6">
    <source>
        <dbReference type="ARBA" id="ARBA00022679"/>
    </source>
</evidence>
<evidence type="ECO:0000313" key="9">
    <source>
        <dbReference type="EMBL" id="GAI61115.1"/>
    </source>
</evidence>
<dbReference type="EC" id="2.4.2.19" evidence="3"/>
<dbReference type="FunFam" id="3.20.20.70:FF:000030">
    <property type="entry name" value="Nicotinate-nucleotide pyrophosphorylase, carboxylating"/>
    <property type="match status" value="1"/>
</dbReference>
<protein>
    <recommendedName>
        <fullName evidence="3">nicotinate-nucleotide diphosphorylase (carboxylating)</fullName>
        <ecNumber evidence="3">2.4.2.19</ecNumber>
    </recommendedName>
</protein>
<organism evidence="9">
    <name type="scientific">marine sediment metagenome</name>
    <dbReference type="NCBI Taxonomy" id="412755"/>
    <lineage>
        <taxon>unclassified sequences</taxon>
        <taxon>metagenomes</taxon>
        <taxon>ecological metagenomes</taxon>
    </lineage>
</organism>
<dbReference type="InterPro" id="IPR027277">
    <property type="entry name" value="NadC/ModD"/>
</dbReference>
<dbReference type="PANTHER" id="PTHR32179">
    <property type="entry name" value="NICOTINATE-NUCLEOTIDE PYROPHOSPHORYLASE [CARBOXYLATING]"/>
    <property type="match status" value="1"/>
</dbReference>
<sequence>MSFNRILIEKKIREFLQEDCMFIDISSKSIPTDSISSAKIIAKSDGYLSGIEEIEILFHVLEVDVTLKKKDGDQIQNGDVIVELRGKTKDILLGERVGLNLMSHMSAITSTTRKFVKIIEKSGKIVKIACTRKTLPGLRLFEKKAVDFGKGDTHRFNLDDMVLLKSTHLKFYNGNIAELLKNMKNNVSFTKKIEVEVEKVEDVLIAVQNGADIIMLDNMNPDSVQDAINLLKKNDLRENVTIEVSGNITQDNIVDYLISEPDIISTSVLTQKPTEFVDFSEKIIGYCAISFPWDFMGSKYKEFSQTKKLKLFIQGNRDTIALYENFENHYNYYFEPKKYKIINGADHFYSGFEENVAQEVNEFYNSITK</sequence>
<dbReference type="PANTHER" id="PTHR32179:SF3">
    <property type="entry name" value="NICOTINATE-NUCLEOTIDE PYROPHOSPHORYLASE [CARBOXYLATING]"/>
    <property type="match status" value="1"/>
</dbReference>
<dbReference type="EMBL" id="BARW01002893">
    <property type="protein sequence ID" value="GAI61115.1"/>
    <property type="molecule type" value="Genomic_DNA"/>
</dbReference>
<dbReference type="GO" id="GO:0034213">
    <property type="term" value="P:quinolinate catabolic process"/>
    <property type="evidence" value="ECO:0007669"/>
    <property type="project" value="TreeGrafter"/>
</dbReference>
<evidence type="ECO:0000256" key="3">
    <source>
        <dbReference type="ARBA" id="ARBA00011944"/>
    </source>
</evidence>
<evidence type="ECO:0000259" key="7">
    <source>
        <dbReference type="Pfam" id="PF01729"/>
    </source>
</evidence>
<accession>X1RD80</accession>
<evidence type="ECO:0000256" key="5">
    <source>
        <dbReference type="ARBA" id="ARBA00022676"/>
    </source>
</evidence>
<dbReference type="NCBIfam" id="TIGR00078">
    <property type="entry name" value="nadC"/>
    <property type="match status" value="1"/>
</dbReference>
<keyword evidence="4" id="KW-0662">Pyridine nucleotide biosynthesis</keyword>
<dbReference type="GO" id="GO:0004514">
    <property type="term" value="F:nicotinate-nucleotide diphosphorylase (carboxylating) activity"/>
    <property type="evidence" value="ECO:0007669"/>
    <property type="project" value="UniProtKB-EC"/>
</dbReference>
<dbReference type="UniPathway" id="UPA00253">
    <property type="reaction ID" value="UER00331"/>
</dbReference>
<feature type="domain" description="Quinolinate phosphoribosyl transferase N-terminal" evidence="8">
    <location>
        <begin position="24"/>
        <end position="106"/>
    </location>
</feature>
<reference evidence="9" key="1">
    <citation type="journal article" date="2014" name="Front. Microbiol.">
        <title>High frequency of phylogenetically diverse reductive dehalogenase-homologous genes in deep subseafloor sedimentary metagenomes.</title>
        <authorList>
            <person name="Kawai M."/>
            <person name="Futagami T."/>
            <person name="Toyoda A."/>
            <person name="Takaki Y."/>
            <person name="Nishi S."/>
            <person name="Hori S."/>
            <person name="Arai W."/>
            <person name="Tsubouchi T."/>
            <person name="Morono Y."/>
            <person name="Uchiyama I."/>
            <person name="Ito T."/>
            <person name="Fujiyama A."/>
            <person name="Inagaki F."/>
            <person name="Takami H."/>
        </authorList>
    </citation>
    <scope>NUCLEOTIDE SEQUENCE</scope>
    <source>
        <strain evidence="9">Expedition CK06-06</strain>
    </source>
</reference>
<dbReference type="InterPro" id="IPR002638">
    <property type="entry name" value="Quinolinate_PRibosylTrfase_C"/>
</dbReference>
<comment type="caution">
    <text evidence="9">The sequence shown here is derived from an EMBL/GenBank/DDBJ whole genome shotgun (WGS) entry which is preliminary data.</text>
</comment>
<comment type="pathway">
    <text evidence="1">Cofactor biosynthesis; NAD(+) biosynthesis; nicotinate D-ribonucleotide from quinolinate: step 1/1.</text>
</comment>
<dbReference type="InterPro" id="IPR022412">
    <property type="entry name" value="Quinolinate_PRibosylTrfase_N"/>
</dbReference>
<dbReference type="InterPro" id="IPR004393">
    <property type="entry name" value="NadC"/>
</dbReference>
<evidence type="ECO:0000256" key="1">
    <source>
        <dbReference type="ARBA" id="ARBA00004893"/>
    </source>
</evidence>
<gene>
    <name evidence="9" type="ORF">S12H4_07733</name>
</gene>
<dbReference type="Gene3D" id="3.20.20.70">
    <property type="entry name" value="Aldolase class I"/>
    <property type="match status" value="1"/>
</dbReference>
<keyword evidence="5" id="KW-0328">Glycosyltransferase</keyword>
<dbReference type="AlphaFoldDB" id="X1RD80"/>
<dbReference type="InterPro" id="IPR037128">
    <property type="entry name" value="Quinolinate_PRibosylTase_N_sf"/>
</dbReference>
<dbReference type="GO" id="GO:0005737">
    <property type="term" value="C:cytoplasm"/>
    <property type="evidence" value="ECO:0007669"/>
    <property type="project" value="TreeGrafter"/>
</dbReference>
<dbReference type="InterPro" id="IPR029058">
    <property type="entry name" value="AB_hydrolase_fold"/>
</dbReference>
<keyword evidence="6" id="KW-0808">Transferase</keyword>
<comment type="similarity">
    <text evidence="2">Belongs to the NadC/ModD family.</text>
</comment>
<dbReference type="InterPro" id="IPR036068">
    <property type="entry name" value="Nicotinate_pribotase-like_C"/>
</dbReference>
<dbReference type="SUPFAM" id="SSF51690">
    <property type="entry name" value="Nicotinate/Quinolinate PRTase C-terminal domain-like"/>
    <property type="match status" value="1"/>
</dbReference>
<dbReference type="Pfam" id="PF01729">
    <property type="entry name" value="QRPTase_C"/>
    <property type="match status" value="1"/>
</dbReference>